<proteinExistence type="predicted"/>
<name>A0ABN7YBU4_9BURK</name>
<evidence type="ECO:0000313" key="1">
    <source>
        <dbReference type="EMBL" id="CAG9169681.1"/>
    </source>
</evidence>
<evidence type="ECO:0000313" key="2">
    <source>
        <dbReference type="Proteomes" id="UP000701702"/>
    </source>
</evidence>
<dbReference type="RefSeq" id="WP_224001155.1">
    <property type="nucleotide sequence ID" value="NZ_CAJZAF010000007.1"/>
</dbReference>
<reference evidence="1 2" key="1">
    <citation type="submission" date="2021-08" db="EMBL/GenBank/DDBJ databases">
        <authorList>
            <person name="Peeters C."/>
        </authorList>
    </citation>
    <scope>NUCLEOTIDE SEQUENCE [LARGE SCALE GENOMIC DNA]</scope>
    <source>
        <strain evidence="1 2">LMG 23994</strain>
    </source>
</reference>
<organism evidence="1 2">
    <name type="scientific">Cupriavidus pinatubonensis</name>
    <dbReference type="NCBI Taxonomy" id="248026"/>
    <lineage>
        <taxon>Bacteria</taxon>
        <taxon>Pseudomonadati</taxon>
        <taxon>Pseudomonadota</taxon>
        <taxon>Betaproteobacteria</taxon>
        <taxon>Burkholderiales</taxon>
        <taxon>Burkholderiaceae</taxon>
        <taxon>Cupriavidus</taxon>
    </lineage>
</organism>
<dbReference type="Proteomes" id="UP000701702">
    <property type="component" value="Unassembled WGS sequence"/>
</dbReference>
<gene>
    <name evidence="1" type="ORF">LMG23994_01610</name>
</gene>
<accession>A0ABN7YBU4</accession>
<dbReference type="EMBL" id="CAJZAF010000007">
    <property type="protein sequence ID" value="CAG9169681.1"/>
    <property type="molecule type" value="Genomic_DNA"/>
</dbReference>
<sequence>MKAEYTVFEDEPGYWFVQKADEASAIAEPARYRREVFATKIAACRAALGEAVAAGASELHLHGFGATTGIKKEVRAAGLKPFIYFASITTKLA</sequence>
<comment type="caution">
    <text evidence="1">The sequence shown here is derived from an EMBL/GenBank/DDBJ whole genome shotgun (WGS) entry which is preliminary data.</text>
</comment>
<protein>
    <submittedName>
        <fullName evidence="1">Uncharacterized protein</fullName>
    </submittedName>
</protein>
<keyword evidence="2" id="KW-1185">Reference proteome</keyword>